<gene>
    <name evidence="1" type="ORF">S01H1_24822</name>
</gene>
<feature type="non-terminal residue" evidence="1">
    <location>
        <position position="181"/>
    </location>
</feature>
<dbReference type="EMBL" id="BARS01014950">
    <property type="protein sequence ID" value="GAF98349.1"/>
    <property type="molecule type" value="Genomic_DNA"/>
</dbReference>
<comment type="caution">
    <text evidence="1">The sequence shown here is derived from an EMBL/GenBank/DDBJ whole genome shotgun (WGS) entry which is preliminary data.</text>
</comment>
<protein>
    <submittedName>
        <fullName evidence="1">Uncharacterized protein</fullName>
    </submittedName>
</protein>
<dbReference type="AlphaFoldDB" id="X0TYI7"/>
<reference evidence="1" key="1">
    <citation type="journal article" date="2014" name="Front. Microbiol.">
        <title>High frequency of phylogenetically diverse reductive dehalogenase-homologous genes in deep subseafloor sedimentary metagenomes.</title>
        <authorList>
            <person name="Kawai M."/>
            <person name="Futagami T."/>
            <person name="Toyoda A."/>
            <person name="Takaki Y."/>
            <person name="Nishi S."/>
            <person name="Hori S."/>
            <person name="Arai W."/>
            <person name="Tsubouchi T."/>
            <person name="Morono Y."/>
            <person name="Uchiyama I."/>
            <person name="Ito T."/>
            <person name="Fujiyama A."/>
            <person name="Inagaki F."/>
            <person name="Takami H."/>
        </authorList>
    </citation>
    <scope>NUCLEOTIDE SEQUENCE</scope>
    <source>
        <strain evidence="1">Expedition CK06-06</strain>
    </source>
</reference>
<accession>X0TYI7</accession>
<proteinExistence type="predicted"/>
<name>X0TYI7_9ZZZZ</name>
<evidence type="ECO:0000313" key="1">
    <source>
        <dbReference type="EMBL" id="GAF98349.1"/>
    </source>
</evidence>
<sequence length="181" mass="19913">MKKLAFFLIVLISLTVMAGCKNTRKEVTRFKMDESGAIEVTEENGAKTTIAKLDEDDKEAGGVEFAVTSLEKNITESDKGYHLVQGTTPKNTAKIVVNNYPLNKYKPGDTEWSYIAAVSLGTLKKGENYYSIRALDADGKVIGSERFTIFYKGIDNGMLISTGNNLMLSLILTIVGLFGFY</sequence>
<dbReference type="PROSITE" id="PS51257">
    <property type="entry name" value="PROKAR_LIPOPROTEIN"/>
    <property type="match status" value="1"/>
</dbReference>
<organism evidence="1">
    <name type="scientific">marine sediment metagenome</name>
    <dbReference type="NCBI Taxonomy" id="412755"/>
    <lineage>
        <taxon>unclassified sequences</taxon>
        <taxon>metagenomes</taxon>
        <taxon>ecological metagenomes</taxon>
    </lineage>
</organism>